<keyword evidence="4" id="KW-0964">Secreted</keyword>
<evidence type="ECO:0000313" key="9">
    <source>
        <dbReference type="EMBL" id="MCQ4165522.1"/>
    </source>
</evidence>
<keyword evidence="5 8" id="KW-0732">Signal</keyword>
<dbReference type="Pfam" id="PF02415">
    <property type="entry name" value="Chlam_PMP"/>
    <property type="match status" value="1"/>
</dbReference>
<keyword evidence="10" id="KW-1185">Reference proteome</keyword>
<protein>
    <recommendedName>
        <fullName evidence="11">Outer membrane repeat protein</fullName>
    </recommendedName>
</protein>
<dbReference type="Proteomes" id="UP001165498">
    <property type="component" value="Unassembled WGS sequence"/>
</dbReference>
<feature type="chain" id="PRO_5046231579" description="Outer membrane repeat protein" evidence="8">
    <location>
        <begin position="29"/>
        <end position="753"/>
    </location>
</feature>
<dbReference type="SMART" id="SM00710">
    <property type="entry name" value="PbH1"/>
    <property type="match status" value="5"/>
</dbReference>
<sequence>MQASRLNKRPQAIAAAVLAVTTAGTAQALVLTVGTPIGACTHGTIQAAINAAETSAGADTIRLTRSLTYGPEANSVTTGQELTIEGGYLDCTAAADATNTVVSGTGGVTDPVFRITANTGAIVRLRRLTVSGGDEDGAGRGGGIYFRGGGILEISDSLITQNSAGYGGGIYAEGTDSTTELVIGANVAISNNTARYSGGGVVADGIEMSMLEANSILTGNHALGNGGTGGYGGGLHIYSGNRASYAYIGSGVPAFGALYDNDAIYGGGVAIDGANTARLQFYTTDPSRQAGIRYNTASLRGGAIHVKSANSAAELWNVTLDNNSAPDGGAVYVGANAGFFFNFGSKPAAAADCPIGKHCGRIVQNTATTGAIIYGEDGATLQLGYLPSSAPPDPRGGVLIQDNSAASVIGGAADTQLHRAVFSGNQTASDLIQQTDGPLLLSDSTIAGNSIGGGSAVLRGVNSALSLQRSILWQPGTAILSRAGGSVTAEYLDASENGSIGDPFTALSFNPRFIDPAHDDFRLRAGSGAVDHAPSLPGDDRDAYAQPRDVDLPAKFNLVGARDIGAFERGSVQPLVLSGDFDFADLRLWTKLAGEWDGTQNVTLNAGSGSWMYSSNSAPSDRVVLGQQCIHLPGPGRYLLNGRGHAGGNTFASRDYAVLGWEFRSAGTENCTSGVVSAAGELRIGSGTSWGTAAAAAVIEVPAAQFDFASASSITITLIAEDGGVTTAHAISAWFDDITLEYQGDLIFANGFQ</sequence>
<gene>
    <name evidence="9" type="ORF">NM961_12460</name>
</gene>
<evidence type="ECO:0008006" key="11">
    <source>
        <dbReference type="Google" id="ProtNLM"/>
    </source>
</evidence>
<dbReference type="InterPro" id="IPR003368">
    <property type="entry name" value="POMP_repeat"/>
</dbReference>
<evidence type="ECO:0000256" key="4">
    <source>
        <dbReference type="ARBA" id="ARBA00022525"/>
    </source>
</evidence>
<dbReference type="InterPro" id="IPR006626">
    <property type="entry name" value="PbH1"/>
</dbReference>
<accession>A0ABT1QTD1</accession>
<comment type="subcellular location">
    <subcellularLocation>
        <location evidence="1">Cell envelope</location>
    </subcellularLocation>
    <subcellularLocation>
        <location evidence="2">Cell outer membrane</location>
    </subcellularLocation>
    <subcellularLocation>
        <location evidence="3">Secreted</location>
    </subcellularLocation>
</comment>
<evidence type="ECO:0000256" key="3">
    <source>
        <dbReference type="ARBA" id="ARBA00004613"/>
    </source>
</evidence>
<evidence type="ECO:0000256" key="5">
    <source>
        <dbReference type="ARBA" id="ARBA00022729"/>
    </source>
</evidence>
<comment type="caution">
    <text evidence="9">The sequence shown here is derived from an EMBL/GenBank/DDBJ whole genome shotgun (WGS) entry which is preliminary data.</text>
</comment>
<evidence type="ECO:0000256" key="1">
    <source>
        <dbReference type="ARBA" id="ARBA00004196"/>
    </source>
</evidence>
<organism evidence="9 10">
    <name type="scientific">Tahibacter harae</name>
    <dbReference type="NCBI Taxonomy" id="2963937"/>
    <lineage>
        <taxon>Bacteria</taxon>
        <taxon>Pseudomonadati</taxon>
        <taxon>Pseudomonadota</taxon>
        <taxon>Gammaproteobacteria</taxon>
        <taxon>Lysobacterales</taxon>
        <taxon>Rhodanobacteraceae</taxon>
        <taxon>Tahibacter</taxon>
    </lineage>
</organism>
<dbReference type="RefSeq" id="WP_255914712.1">
    <property type="nucleotide sequence ID" value="NZ_JANFQO010000010.1"/>
</dbReference>
<evidence type="ECO:0000256" key="7">
    <source>
        <dbReference type="ARBA" id="ARBA00023237"/>
    </source>
</evidence>
<evidence type="ECO:0000313" key="10">
    <source>
        <dbReference type="Proteomes" id="UP001165498"/>
    </source>
</evidence>
<dbReference type="EMBL" id="JANFQO010000010">
    <property type="protein sequence ID" value="MCQ4165522.1"/>
    <property type="molecule type" value="Genomic_DNA"/>
</dbReference>
<reference evidence="9" key="1">
    <citation type="submission" date="2022-07" db="EMBL/GenBank/DDBJ databases">
        <title>Tahibacter sp., a new gammaproteobacterium isolated from the silt sample collected at pig farm.</title>
        <authorList>
            <person name="Chen H."/>
        </authorList>
    </citation>
    <scope>NUCLEOTIDE SEQUENCE</scope>
    <source>
        <strain evidence="9">P2K</strain>
    </source>
</reference>
<dbReference type="InterPro" id="IPR011050">
    <property type="entry name" value="Pectin_lyase_fold/virulence"/>
</dbReference>
<evidence type="ECO:0000256" key="6">
    <source>
        <dbReference type="ARBA" id="ARBA00023136"/>
    </source>
</evidence>
<evidence type="ECO:0000256" key="2">
    <source>
        <dbReference type="ARBA" id="ARBA00004442"/>
    </source>
</evidence>
<evidence type="ECO:0000256" key="8">
    <source>
        <dbReference type="SAM" id="SignalP"/>
    </source>
</evidence>
<keyword evidence="7" id="KW-0998">Cell outer membrane</keyword>
<proteinExistence type="predicted"/>
<feature type="signal peptide" evidence="8">
    <location>
        <begin position="1"/>
        <end position="28"/>
    </location>
</feature>
<name>A0ABT1QTD1_9GAMM</name>
<keyword evidence="6" id="KW-0472">Membrane</keyword>
<dbReference type="SUPFAM" id="SSF51126">
    <property type="entry name" value="Pectin lyase-like"/>
    <property type="match status" value="1"/>
</dbReference>